<dbReference type="Gene3D" id="3.30.1450.10">
    <property type="match status" value="1"/>
</dbReference>
<name>A0A518BLD7_9BACT</name>
<dbReference type="EMBL" id="CP036287">
    <property type="protein sequence ID" value="QDU67775.1"/>
    <property type="molecule type" value="Genomic_DNA"/>
</dbReference>
<proteinExistence type="predicted"/>
<accession>A0A518BLD7</accession>
<dbReference type="Proteomes" id="UP000316921">
    <property type="component" value="Chromosome"/>
</dbReference>
<sequence length="135" mass="14658">MPTVPSVRRSLRAACLLGLVSLLGSCFVSRSYINDGISPEAVASLEPGVSTAAEVVAALGAPGHVVELGNRSAYQYEHHKLKRAGLWLLIVGLFNEDTRSDRVWVFFDENDVLSHVGATLSAERASYSLPFQDRE</sequence>
<keyword evidence="1" id="KW-0732">Signal</keyword>
<evidence type="ECO:0008006" key="4">
    <source>
        <dbReference type="Google" id="ProtNLM"/>
    </source>
</evidence>
<keyword evidence="3" id="KW-1185">Reference proteome</keyword>
<dbReference type="AlphaFoldDB" id="A0A518BLD7"/>
<evidence type="ECO:0000313" key="3">
    <source>
        <dbReference type="Proteomes" id="UP000316921"/>
    </source>
</evidence>
<evidence type="ECO:0000256" key="1">
    <source>
        <dbReference type="ARBA" id="ARBA00022729"/>
    </source>
</evidence>
<dbReference type="RefSeq" id="WP_145066229.1">
    <property type="nucleotide sequence ID" value="NZ_CP036287.1"/>
</dbReference>
<reference evidence="2 3" key="1">
    <citation type="submission" date="2019-02" db="EMBL/GenBank/DDBJ databases">
        <title>Deep-cultivation of Planctomycetes and their phenomic and genomic characterization uncovers novel biology.</title>
        <authorList>
            <person name="Wiegand S."/>
            <person name="Jogler M."/>
            <person name="Boedeker C."/>
            <person name="Pinto D."/>
            <person name="Vollmers J."/>
            <person name="Rivas-Marin E."/>
            <person name="Kohn T."/>
            <person name="Peeters S.H."/>
            <person name="Heuer A."/>
            <person name="Rast P."/>
            <person name="Oberbeckmann S."/>
            <person name="Bunk B."/>
            <person name="Jeske O."/>
            <person name="Meyerdierks A."/>
            <person name="Storesund J.E."/>
            <person name="Kallscheuer N."/>
            <person name="Luecker S."/>
            <person name="Lage O.M."/>
            <person name="Pohl T."/>
            <person name="Merkel B.J."/>
            <person name="Hornburger P."/>
            <person name="Mueller R.-W."/>
            <person name="Bruemmer F."/>
            <person name="Labrenz M."/>
            <person name="Spormann A.M."/>
            <person name="Op den Camp H."/>
            <person name="Overmann J."/>
            <person name="Amann R."/>
            <person name="Jetten M.S.M."/>
            <person name="Mascher T."/>
            <person name="Medema M.H."/>
            <person name="Devos D.P."/>
            <person name="Kaster A.-K."/>
            <person name="Ovreas L."/>
            <person name="Rohde M."/>
            <person name="Galperin M.Y."/>
            <person name="Jogler C."/>
        </authorList>
    </citation>
    <scope>NUCLEOTIDE SEQUENCE [LARGE SCALE GENOMIC DNA]</scope>
    <source>
        <strain evidence="2 3">Pla133</strain>
    </source>
</reference>
<dbReference type="InterPro" id="IPR037873">
    <property type="entry name" value="BamE-like"/>
</dbReference>
<evidence type="ECO:0000313" key="2">
    <source>
        <dbReference type="EMBL" id="QDU67775.1"/>
    </source>
</evidence>
<protein>
    <recommendedName>
        <fullName evidence="4">Lipoprotein SmpA/OmlA domain-containing protein</fullName>
    </recommendedName>
</protein>
<gene>
    <name evidence="2" type="ORF">Pla133_28640</name>
</gene>
<dbReference type="KEGG" id="pbap:Pla133_28640"/>
<organism evidence="2 3">
    <name type="scientific">Engelhardtia mirabilis</name>
    <dbReference type="NCBI Taxonomy" id="2528011"/>
    <lineage>
        <taxon>Bacteria</taxon>
        <taxon>Pseudomonadati</taxon>
        <taxon>Planctomycetota</taxon>
        <taxon>Planctomycetia</taxon>
        <taxon>Planctomycetia incertae sedis</taxon>
        <taxon>Engelhardtia</taxon>
    </lineage>
</organism>